<comment type="subcellular location">
    <subcellularLocation>
        <location evidence="1">Cytoplasm</location>
    </subcellularLocation>
</comment>
<dbReference type="GO" id="GO:0005052">
    <property type="term" value="F:peroxisome matrix targeting signal-1 binding"/>
    <property type="evidence" value="ECO:0007669"/>
    <property type="project" value="TreeGrafter"/>
</dbReference>
<evidence type="ECO:0000256" key="2">
    <source>
        <dbReference type="ARBA" id="ARBA00005348"/>
    </source>
</evidence>
<feature type="repeat" description="TPR" evidence="6">
    <location>
        <begin position="506"/>
        <end position="539"/>
    </location>
</feature>
<protein>
    <recommendedName>
        <fullName evidence="9">Peroxisomal targeting signal receptor</fullName>
    </recommendedName>
</protein>
<accession>A0A9W8MY09</accession>
<dbReference type="GO" id="GO:0005778">
    <property type="term" value="C:peroxisomal membrane"/>
    <property type="evidence" value="ECO:0007669"/>
    <property type="project" value="TreeGrafter"/>
</dbReference>
<evidence type="ECO:0000256" key="3">
    <source>
        <dbReference type="ARBA" id="ARBA00022490"/>
    </source>
</evidence>
<evidence type="ECO:0008006" key="9">
    <source>
        <dbReference type="Google" id="ProtNLM"/>
    </source>
</evidence>
<keyword evidence="8" id="KW-1185">Reference proteome</keyword>
<keyword evidence="3" id="KW-0963">Cytoplasm</keyword>
<dbReference type="InterPro" id="IPR011990">
    <property type="entry name" value="TPR-like_helical_dom_sf"/>
</dbReference>
<comment type="similarity">
    <text evidence="2">Belongs to the peroxisomal targeting signal receptor family.</text>
</comment>
<keyword evidence="4" id="KW-0677">Repeat</keyword>
<dbReference type="Proteomes" id="UP001148786">
    <property type="component" value="Unassembled WGS sequence"/>
</dbReference>
<dbReference type="Gene3D" id="1.25.40.10">
    <property type="entry name" value="Tetratricopeptide repeat domain"/>
    <property type="match status" value="1"/>
</dbReference>
<comment type="caution">
    <text evidence="7">The sequence shown here is derived from an EMBL/GenBank/DDBJ whole genome shotgun (WGS) entry which is preliminary data.</text>
</comment>
<evidence type="ECO:0000256" key="1">
    <source>
        <dbReference type="ARBA" id="ARBA00004496"/>
    </source>
</evidence>
<evidence type="ECO:0000256" key="6">
    <source>
        <dbReference type="PROSITE-ProRule" id="PRU00339"/>
    </source>
</evidence>
<organism evidence="7 8">
    <name type="scientific">Agrocybe chaxingu</name>
    <dbReference type="NCBI Taxonomy" id="84603"/>
    <lineage>
        <taxon>Eukaryota</taxon>
        <taxon>Fungi</taxon>
        <taxon>Dikarya</taxon>
        <taxon>Basidiomycota</taxon>
        <taxon>Agaricomycotina</taxon>
        <taxon>Agaricomycetes</taxon>
        <taxon>Agaricomycetidae</taxon>
        <taxon>Agaricales</taxon>
        <taxon>Agaricineae</taxon>
        <taxon>Strophariaceae</taxon>
        <taxon>Agrocybe</taxon>
    </lineage>
</organism>
<dbReference type="SMART" id="SM00028">
    <property type="entry name" value="TPR"/>
    <property type="match status" value="3"/>
</dbReference>
<name>A0A9W8MY09_9AGAR</name>
<evidence type="ECO:0000256" key="4">
    <source>
        <dbReference type="ARBA" id="ARBA00022737"/>
    </source>
</evidence>
<reference evidence="7" key="1">
    <citation type="submission" date="2022-07" db="EMBL/GenBank/DDBJ databases">
        <title>Genome Sequence of Agrocybe chaxingu.</title>
        <authorList>
            <person name="Buettner E."/>
        </authorList>
    </citation>
    <scope>NUCLEOTIDE SEQUENCE</scope>
    <source>
        <strain evidence="7">MP-N11</strain>
    </source>
</reference>
<proteinExistence type="inferred from homology"/>
<gene>
    <name evidence="7" type="ORF">NLJ89_g2562</name>
</gene>
<evidence type="ECO:0000313" key="7">
    <source>
        <dbReference type="EMBL" id="KAJ3514122.1"/>
    </source>
</evidence>
<dbReference type="EMBL" id="JANKHO010000161">
    <property type="protein sequence ID" value="KAJ3514122.1"/>
    <property type="molecule type" value="Genomic_DNA"/>
</dbReference>
<dbReference type="GO" id="GO:0016560">
    <property type="term" value="P:protein import into peroxisome matrix, docking"/>
    <property type="evidence" value="ECO:0007669"/>
    <property type="project" value="TreeGrafter"/>
</dbReference>
<dbReference type="PROSITE" id="PS50005">
    <property type="entry name" value="TPR"/>
    <property type="match status" value="2"/>
</dbReference>
<dbReference type="SUPFAM" id="SSF48452">
    <property type="entry name" value="TPR-like"/>
    <property type="match status" value="1"/>
</dbReference>
<dbReference type="AlphaFoldDB" id="A0A9W8MY09"/>
<keyword evidence="5 6" id="KW-0802">TPR repeat</keyword>
<dbReference type="InterPro" id="IPR019734">
    <property type="entry name" value="TPR_rpt"/>
</dbReference>
<dbReference type="PANTHER" id="PTHR10130">
    <property type="entry name" value="PEROXISOMAL TARGETING SIGNAL 1 RECEPTOR PEX5"/>
    <property type="match status" value="1"/>
</dbReference>
<dbReference type="Pfam" id="PF13432">
    <property type="entry name" value="TPR_16"/>
    <property type="match status" value="1"/>
</dbReference>
<evidence type="ECO:0000256" key="5">
    <source>
        <dbReference type="ARBA" id="ARBA00022803"/>
    </source>
</evidence>
<dbReference type="PANTHER" id="PTHR10130:SF9">
    <property type="entry name" value="PEROXISOMAL TARGETING SIGNAL RECEPTOR"/>
    <property type="match status" value="1"/>
</dbReference>
<feature type="repeat" description="TPR" evidence="6">
    <location>
        <begin position="540"/>
        <end position="573"/>
    </location>
</feature>
<dbReference type="InterPro" id="IPR024111">
    <property type="entry name" value="PEX5/PEX5L"/>
</dbReference>
<dbReference type="OrthoDB" id="10006023at2759"/>
<dbReference type="GO" id="GO:0005829">
    <property type="term" value="C:cytosol"/>
    <property type="evidence" value="ECO:0007669"/>
    <property type="project" value="TreeGrafter"/>
</dbReference>
<sequence length="653" mass="71967">MSFQGLISGSECAAPANPLSQVLKHTEGDRSLQQDRISGPSTSRLHYLPGNSSSVPANEQDIALARQFFEGNSSGHAMAPVFSVPHPAELARINEMVARPGISEHWGLEQQHQMRGLDDSTKAAAWATEFRNAPQASVAHTVQQNIAGPEFQQQRSYMSPLYGNSMPMGVYGMGATGMQYGTNSNFSTVVQGKGKAKEVDFETAFAQVMDSLEPVQSSTSRIEEVDDGVQEIEESLRAAAIDGDTEGDFQKYVPLSSSAHRLHVADRVWEELQNSDHPPPKEDIAKWEAEFSQLMSAQRDELEDYGKNMQNAWEGGVGNYDGNIGDKPMQIDAEGIPVLGDYVFEQNNKFLDPSSSRSLLNEAKALLEQNGSLSEAALMLEAAIQRGELGEGGYEAWILLGETRNMDEREEAGMRALLQGVKRAEESGTPGPGMLSLAISFTNESYDRASHSMLLRWFRARYPDVSVPEETVRAMTTNSAWDTHGRITELFLDLARAQHGQNKMDEDLQIALGVLFYTNGEYERAQDCFAAALNVRPKDYLLWNRLGSSLSNGNKPEEALGAYREALQLRPTYTRAIYNVGVACLNIGADKEAAEHFLSALSLQESTGGDTSDQLWFTLRRALLSMQRSDLADLAKPEAKSNLEIFRKEGLDF</sequence>
<evidence type="ECO:0000313" key="8">
    <source>
        <dbReference type="Proteomes" id="UP001148786"/>
    </source>
</evidence>